<evidence type="ECO:0000256" key="1">
    <source>
        <dbReference type="SAM" id="MobiDB-lite"/>
    </source>
</evidence>
<reference evidence="2 3" key="1">
    <citation type="submission" date="2019-05" db="EMBL/GenBank/DDBJ databases">
        <title>Another draft genome of Portunus trituberculatus and its Hox gene families provides insights of decapod evolution.</title>
        <authorList>
            <person name="Jeong J.-H."/>
            <person name="Song I."/>
            <person name="Kim S."/>
            <person name="Choi T."/>
            <person name="Kim D."/>
            <person name="Ryu S."/>
            <person name="Kim W."/>
        </authorList>
    </citation>
    <scope>NUCLEOTIDE SEQUENCE [LARGE SCALE GENOMIC DNA]</scope>
    <source>
        <tissue evidence="2">Muscle</tissue>
    </source>
</reference>
<feature type="compositionally biased region" description="Basic and acidic residues" evidence="1">
    <location>
        <begin position="328"/>
        <end position="340"/>
    </location>
</feature>
<accession>A0A5B7G9Z5</accession>
<feature type="compositionally biased region" description="Basic residues" evidence="1">
    <location>
        <begin position="194"/>
        <end position="204"/>
    </location>
</feature>
<feature type="compositionally biased region" description="Low complexity" evidence="1">
    <location>
        <begin position="426"/>
        <end position="468"/>
    </location>
</feature>
<feature type="compositionally biased region" description="Basic residues" evidence="1">
    <location>
        <begin position="163"/>
        <end position="172"/>
    </location>
</feature>
<feature type="compositionally biased region" description="Basic and acidic residues" evidence="1">
    <location>
        <begin position="217"/>
        <end position="236"/>
    </location>
</feature>
<feature type="compositionally biased region" description="Low complexity" evidence="1">
    <location>
        <begin position="151"/>
        <end position="162"/>
    </location>
</feature>
<feature type="compositionally biased region" description="Low complexity" evidence="1">
    <location>
        <begin position="205"/>
        <end position="216"/>
    </location>
</feature>
<dbReference type="AlphaFoldDB" id="A0A5B7G9Z5"/>
<gene>
    <name evidence="2" type="ORF">E2C01_051063</name>
</gene>
<proteinExistence type="predicted"/>
<name>A0A5B7G9Z5_PORTR</name>
<feature type="compositionally biased region" description="Basic and acidic residues" evidence="1">
    <location>
        <begin position="122"/>
        <end position="137"/>
    </location>
</feature>
<feature type="compositionally biased region" description="Polar residues" evidence="1">
    <location>
        <begin position="354"/>
        <end position="364"/>
    </location>
</feature>
<feature type="compositionally biased region" description="Polar residues" evidence="1">
    <location>
        <begin position="267"/>
        <end position="280"/>
    </location>
</feature>
<dbReference type="EMBL" id="VSRR010014498">
    <property type="protein sequence ID" value="MPC57090.1"/>
    <property type="molecule type" value="Genomic_DNA"/>
</dbReference>
<feature type="compositionally biased region" description="Polar residues" evidence="1">
    <location>
        <begin position="79"/>
        <end position="94"/>
    </location>
</feature>
<comment type="caution">
    <text evidence="2">The sequence shown here is derived from an EMBL/GenBank/DDBJ whole genome shotgun (WGS) entry which is preliminary data.</text>
</comment>
<protein>
    <submittedName>
        <fullName evidence="2">Uncharacterized protein</fullName>
    </submittedName>
</protein>
<evidence type="ECO:0000313" key="3">
    <source>
        <dbReference type="Proteomes" id="UP000324222"/>
    </source>
</evidence>
<organism evidence="2 3">
    <name type="scientific">Portunus trituberculatus</name>
    <name type="common">Swimming crab</name>
    <name type="synonym">Neptunus trituberculatus</name>
    <dbReference type="NCBI Taxonomy" id="210409"/>
    <lineage>
        <taxon>Eukaryota</taxon>
        <taxon>Metazoa</taxon>
        <taxon>Ecdysozoa</taxon>
        <taxon>Arthropoda</taxon>
        <taxon>Crustacea</taxon>
        <taxon>Multicrustacea</taxon>
        <taxon>Malacostraca</taxon>
        <taxon>Eumalacostraca</taxon>
        <taxon>Eucarida</taxon>
        <taxon>Decapoda</taxon>
        <taxon>Pleocyemata</taxon>
        <taxon>Brachyura</taxon>
        <taxon>Eubrachyura</taxon>
        <taxon>Portunoidea</taxon>
        <taxon>Portunidae</taxon>
        <taxon>Portuninae</taxon>
        <taxon>Portunus</taxon>
    </lineage>
</organism>
<keyword evidence="3" id="KW-1185">Reference proteome</keyword>
<feature type="compositionally biased region" description="Basic and acidic residues" evidence="1">
    <location>
        <begin position="378"/>
        <end position="389"/>
    </location>
</feature>
<feature type="region of interest" description="Disordered" evidence="1">
    <location>
        <begin position="46"/>
        <end position="395"/>
    </location>
</feature>
<dbReference type="Proteomes" id="UP000324222">
    <property type="component" value="Unassembled WGS sequence"/>
</dbReference>
<feature type="compositionally biased region" description="Basic and acidic residues" evidence="1">
    <location>
        <begin position="173"/>
        <end position="191"/>
    </location>
</feature>
<evidence type="ECO:0000313" key="2">
    <source>
        <dbReference type="EMBL" id="MPC57090.1"/>
    </source>
</evidence>
<feature type="region of interest" description="Disordered" evidence="1">
    <location>
        <begin position="407"/>
        <end position="471"/>
    </location>
</feature>
<sequence length="535" mass="60423">MKLRYDFDSSQKTYRTFPQRMVQSTGLADRWSFLKWCCPFCLDKPKARSRTSSGVPVIRITRPRSPDSDIESDEELEWQRNSGRNTDSTVQSPRDNGWNEPGGDAGSVTSSIGSGELENIDEEHKYYREDDNDRDSVWSKSSIRSKDSIKSKASVTDSLKSKSSQKNKRNKDSKKNSKGSRDSIVDKDSNKTRSPMKKIFKQLKRTTSSGSTSSADSRGDDHTPLKSVSRRDDGRKGGAKRPVSAFDGKWRSMTMSNSRTQDKEIQRSSFSEYRSQTMKTSARGAHDAQERDDEVFFSDSRGHHTSSGGREPKEAPGSPNSRPRKYHAHEGNKAEVRDGKINSGSKNSEKNVDRNSISSATPAESTEKESLRALAKCEPPENGDREMEHNPWPGSHEIQLSSAKIVLPKKQHQHHQQQQDQKEQQQHLQQQQEQHQQQQHQQKQKQQAYQEHPTPSTTPSPQHSSPSPLEGKVTHIVTPSFSHVCLVLSCASLFPVIDASALFIFTVAVTTRPSPRLAFLLRLLFFPTLRYLSFH</sequence>